<dbReference type="EMBL" id="BARS01006469">
    <property type="protein sequence ID" value="GAF69107.1"/>
    <property type="molecule type" value="Genomic_DNA"/>
</dbReference>
<gene>
    <name evidence="1" type="ORF">S01H1_12587</name>
</gene>
<organism evidence="1">
    <name type="scientific">marine sediment metagenome</name>
    <dbReference type="NCBI Taxonomy" id="412755"/>
    <lineage>
        <taxon>unclassified sequences</taxon>
        <taxon>metagenomes</taxon>
        <taxon>ecological metagenomes</taxon>
    </lineage>
</organism>
<protein>
    <submittedName>
        <fullName evidence="1">Uncharacterized protein</fullName>
    </submittedName>
</protein>
<sequence>MESLEKLRLKIDAIREAHFYAPRNEYDEAFYAILKEDLLLIRILLKNYLENSDKQIAASLEILRKKMKNMKFLFHTNRVILNLIESIDVLLYNFLEHSGKREITRSLRMGDQFFREVKSCGILIANGRESKEEYIKKIISALWTISYYLSPNWTTEFQKLGEEIDSYFSKEYALTKRKILED</sequence>
<comment type="caution">
    <text evidence="1">The sequence shown here is derived from an EMBL/GenBank/DDBJ whole genome shotgun (WGS) entry which is preliminary data.</text>
</comment>
<name>X0RZG5_9ZZZZ</name>
<proteinExistence type="predicted"/>
<reference evidence="1" key="1">
    <citation type="journal article" date="2014" name="Front. Microbiol.">
        <title>High frequency of phylogenetically diverse reductive dehalogenase-homologous genes in deep subseafloor sedimentary metagenomes.</title>
        <authorList>
            <person name="Kawai M."/>
            <person name="Futagami T."/>
            <person name="Toyoda A."/>
            <person name="Takaki Y."/>
            <person name="Nishi S."/>
            <person name="Hori S."/>
            <person name="Arai W."/>
            <person name="Tsubouchi T."/>
            <person name="Morono Y."/>
            <person name="Uchiyama I."/>
            <person name="Ito T."/>
            <person name="Fujiyama A."/>
            <person name="Inagaki F."/>
            <person name="Takami H."/>
        </authorList>
    </citation>
    <scope>NUCLEOTIDE SEQUENCE</scope>
    <source>
        <strain evidence="1">Expedition CK06-06</strain>
    </source>
</reference>
<accession>X0RZG5</accession>
<dbReference type="AlphaFoldDB" id="X0RZG5"/>
<evidence type="ECO:0000313" key="1">
    <source>
        <dbReference type="EMBL" id="GAF69107.1"/>
    </source>
</evidence>